<dbReference type="InterPro" id="IPR006430">
    <property type="entry name" value="Phage_portal_PBSX"/>
</dbReference>
<evidence type="ECO:0000313" key="3">
    <source>
        <dbReference type="Proteomes" id="UP000245890"/>
    </source>
</evidence>
<comment type="caution">
    <text evidence="2">The sequence shown here is derived from an EMBL/GenBank/DDBJ whole genome shotgun (WGS) entry which is preliminary data.</text>
</comment>
<dbReference type="RefSeq" id="WP_116470375.1">
    <property type="nucleotide sequence ID" value="NZ_QENQ01000001.1"/>
</dbReference>
<protein>
    <submittedName>
        <fullName evidence="2">Phage portal protein</fullName>
    </submittedName>
</protein>
<dbReference type="InterPro" id="IPR006944">
    <property type="entry name" value="Phage/GTA_portal"/>
</dbReference>
<name>A0A2U0SHZ7_9SPHN</name>
<sequence>MAECWHNGRWYEPPVPLDGLARAFRVSPHHSSAIMLKRNLLVASFAPSALLGTAAFEALAQDFLVFGNGYLEEQRNVLGGVLRYKHAIAKYTRRGVEEGRFFYVPGGRDEMEFAPGSVFQVRQPDVNQEIYGVPEYLSALQSALLNEAATLFRRRYYLNGSHAGYILYATGEIDQKDTDALKAALKASRGPGNFRNLFVHAPNGKEGSLKILPIAEVGAKDEFLGIKNATRDDVLAAHRTPPQVLGIVPAQGSSGFGNPLQAVDMFFDLEIVPLQVRLLQLNELIGREVIRFRERKPMAAVA</sequence>
<keyword evidence="3" id="KW-1185">Reference proteome</keyword>
<dbReference type="EMBL" id="QENQ01000001">
    <property type="protein sequence ID" value="PVX30981.1"/>
    <property type="molecule type" value="Genomic_DNA"/>
</dbReference>
<reference evidence="2 3" key="1">
    <citation type="submission" date="2018-05" db="EMBL/GenBank/DDBJ databases">
        <title>Description of Sphingomonas pokkalii sp nov, isolated from the rhizosphere of saline tolerant pokkali rice and its draft genome analysis.</title>
        <authorList>
            <person name="Menon R."/>
            <person name="Kumari S."/>
            <person name="Rameshkumar N."/>
        </authorList>
    </citation>
    <scope>NUCLEOTIDE SEQUENCE [LARGE SCALE GENOMIC DNA]</scope>
    <source>
        <strain evidence="2 3">L3B27</strain>
    </source>
</reference>
<organism evidence="2 3">
    <name type="scientific">Sphingomonas pokkalii</name>
    <dbReference type="NCBI Taxonomy" id="2175090"/>
    <lineage>
        <taxon>Bacteria</taxon>
        <taxon>Pseudomonadati</taxon>
        <taxon>Pseudomonadota</taxon>
        <taxon>Alphaproteobacteria</taxon>
        <taxon>Sphingomonadales</taxon>
        <taxon>Sphingomonadaceae</taxon>
        <taxon>Sphingomonas</taxon>
    </lineage>
</organism>
<evidence type="ECO:0000313" key="2">
    <source>
        <dbReference type="EMBL" id="PVX30981.1"/>
    </source>
</evidence>
<evidence type="ECO:0000256" key="1">
    <source>
        <dbReference type="ARBA" id="ARBA00006799"/>
    </source>
</evidence>
<gene>
    <name evidence="2" type="ORF">DD559_17955</name>
</gene>
<dbReference type="Proteomes" id="UP000245890">
    <property type="component" value="Unassembled WGS sequence"/>
</dbReference>
<dbReference type="Pfam" id="PF04860">
    <property type="entry name" value="Phage_portal"/>
    <property type="match status" value="1"/>
</dbReference>
<dbReference type="OrthoDB" id="5449776at2"/>
<comment type="similarity">
    <text evidence="1">Belongs to the phage portal family. PBSX subfamily.</text>
</comment>
<accession>A0A2U0SHZ7</accession>
<dbReference type="AlphaFoldDB" id="A0A2U0SHZ7"/>
<dbReference type="NCBIfam" id="TIGR01540">
    <property type="entry name" value="portal_PBSX"/>
    <property type="match status" value="1"/>
</dbReference>
<proteinExistence type="inferred from homology"/>